<dbReference type="InterPro" id="IPR020904">
    <property type="entry name" value="Sc_DH/Rdtase_CS"/>
</dbReference>
<gene>
    <name evidence="4" type="primary">isfD2</name>
    <name evidence="4" type="ORF">Poly30_29740</name>
</gene>
<dbReference type="Pfam" id="PF00106">
    <property type="entry name" value="adh_short"/>
    <property type="match status" value="1"/>
</dbReference>
<dbReference type="PROSITE" id="PS00061">
    <property type="entry name" value="ADH_SHORT"/>
    <property type="match status" value="1"/>
</dbReference>
<reference evidence="4 5" key="1">
    <citation type="submission" date="2019-02" db="EMBL/GenBank/DDBJ databases">
        <title>Deep-cultivation of Planctomycetes and their phenomic and genomic characterization uncovers novel biology.</title>
        <authorList>
            <person name="Wiegand S."/>
            <person name="Jogler M."/>
            <person name="Boedeker C."/>
            <person name="Pinto D."/>
            <person name="Vollmers J."/>
            <person name="Rivas-Marin E."/>
            <person name="Kohn T."/>
            <person name="Peeters S.H."/>
            <person name="Heuer A."/>
            <person name="Rast P."/>
            <person name="Oberbeckmann S."/>
            <person name="Bunk B."/>
            <person name="Jeske O."/>
            <person name="Meyerdierks A."/>
            <person name="Storesund J.E."/>
            <person name="Kallscheuer N."/>
            <person name="Luecker S."/>
            <person name="Lage O.M."/>
            <person name="Pohl T."/>
            <person name="Merkel B.J."/>
            <person name="Hornburger P."/>
            <person name="Mueller R.-W."/>
            <person name="Bruemmer F."/>
            <person name="Labrenz M."/>
            <person name="Spormann A.M."/>
            <person name="Op den Camp H."/>
            <person name="Overmann J."/>
            <person name="Amann R."/>
            <person name="Jetten M.S.M."/>
            <person name="Mascher T."/>
            <person name="Medema M.H."/>
            <person name="Devos D.P."/>
            <person name="Kaster A.-K."/>
            <person name="Ovreas L."/>
            <person name="Rohde M."/>
            <person name="Galperin M.Y."/>
            <person name="Jogler C."/>
        </authorList>
    </citation>
    <scope>NUCLEOTIDE SEQUENCE [LARGE SCALE GENOMIC DNA]</scope>
    <source>
        <strain evidence="4 5">Poly30</strain>
    </source>
</reference>
<dbReference type="PANTHER" id="PTHR42901:SF1">
    <property type="entry name" value="ALCOHOL DEHYDROGENASE"/>
    <property type="match status" value="1"/>
</dbReference>
<name>A0A518ETN8_9BACT</name>
<sequence length="270" mass="28228">MTQETSSRSVPGSGPGPLTGRHALITGASSGIGAATARALCRAGATVVLTARRAERLAELQSELNAARADSATVATCDVRKAVDLARVFDAEEAAGRPVDLVVANAGLGLGVSPIQEGDPEDWSTMIDTNVKGVLHTVRAALPTLRGLGRGDLVLLGSVAGRQVYPGGNVYNATKHAVKAIYDALRLDNVGSGIRFTTVDPGMVETEFSVVRLGDQARADAVYVGMQPLRPEDVADAITYAVTRPAHVNIGEIVLWPTDQASTRDVHRSN</sequence>
<evidence type="ECO:0000256" key="1">
    <source>
        <dbReference type="ARBA" id="ARBA00006484"/>
    </source>
</evidence>
<proteinExistence type="inferred from homology"/>
<keyword evidence="5" id="KW-1185">Reference proteome</keyword>
<evidence type="ECO:0000313" key="4">
    <source>
        <dbReference type="EMBL" id="QDV07449.1"/>
    </source>
</evidence>
<dbReference type="FunFam" id="3.40.50.720:FF:000047">
    <property type="entry name" value="NADP-dependent L-serine/L-allo-threonine dehydrogenase"/>
    <property type="match status" value="1"/>
</dbReference>
<dbReference type="RefSeq" id="WP_145198483.1">
    <property type="nucleotide sequence ID" value="NZ_CP036434.1"/>
</dbReference>
<dbReference type="SUPFAM" id="SSF51735">
    <property type="entry name" value="NAD(P)-binding Rossmann-fold domains"/>
    <property type="match status" value="1"/>
</dbReference>
<dbReference type="InterPro" id="IPR002347">
    <property type="entry name" value="SDR_fam"/>
</dbReference>
<evidence type="ECO:0000256" key="2">
    <source>
        <dbReference type="ARBA" id="ARBA00023002"/>
    </source>
</evidence>
<keyword evidence="2 4" id="KW-0560">Oxidoreductase</keyword>
<dbReference type="InterPro" id="IPR036291">
    <property type="entry name" value="NAD(P)-bd_dom_sf"/>
</dbReference>
<feature type="compositionally biased region" description="Low complexity" evidence="3">
    <location>
        <begin position="1"/>
        <end position="12"/>
    </location>
</feature>
<evidence type="ECO:0000256" key="3">
    <source>
        <dbReference type="SAM" id="MobiDB-lite"/>
    </source>
</evidence>
<dbReference type="PANTHER" id="PTHR42901">
    <property type="entry name" value="ALCOHOL DEHYDROGENASE"/>
    <property type="match status" value="1"/>
</dbReference>
<dbReference type="AlphaFoldDB" id="A0A518ETN8"/>
<dbReference type="EMBL" id="CP036434">
    <property type="protein sequence ID" value="QDV07449.1"/>
    <property type="molecule type" value="Genomic_DNA"/>
</dbReference>
<dbReference type="EC" id="1.1.1.313" evidence="4"/>
<organism evidence="4 5">
    <name type="scientific">Saltatorellus ferox</name>
    <dbReference type="NCBI Taxonomy" id="2528018"/>
    <lineage>
        <taxon>Bacteria</taxon>
        <taxon>Pseudomonadati</taxon>
        <taxon>Planctomycetota</taxon>
        <taxon>Planctomycetia</taxon>
        <taxon>Planctomycetia incertae sedis</taxon>
        <taxon>Saltatorellus</taxon>
    </lineage>
</organism>
<dbReference type="PRINTS" id="PR00081">
    <property type="entry name" value="GDHRDH"/>
</dbReference>
<evidence type="ECO:0000313" key="5">
    <source>
        <dbReference type="Proteomes" id="UP000320390"/>
    </source>
</evidence>
<dbReference type="GO" id="GO:0016616">
    <property type="term" value="F:oxidoreductase activity, acting on the CH-OH group of donors, NAD or NADP as acceptor"/>
    <property type="evidence" value="ECO:0007669"/>
    <property type="project" value="UniProtKB-ARBA"/>
</dbReference>
<accession>A0A518ETN8</accession>
<dbReference type="Gene3D" id="3.40.50.720">
    <property type="entry name" value="NAD(P)-binding Rossmann-like Domain"/>
    <property type="match status" value="1"/>
</dbReference>
<feature type="region of interest" description="Disordered" evidence="3">
    <location>
        <begin position="1"/>
        <end position="22"/>
    </location>
</feature>
<dbReference type="Proteomes" id="UP000320390">
    <property type="component" value="Chromosome"/>
</dbReference>
<comment type="similarity">
    <text evidence="1">Belongs to the short-chain dehydrogenases/reductases (SDR) family.</text>
</comment>
<protein>
    <submittedName>
        <fullName evidence="4">Sulfoacetaldehyde reductase 2</fullName>
        <ecNumber evidence="4">1.1.1.313</ecNumber>
    </submittedName>
</protein>
<dbReference type="OrthoDB" id="9803333at2"/>